<dbReference type="Proteomes" id="UP001607302">
    <property type="component" value="Unassembled WGS sequence"/>
</dbReference>
<keyword evidence="3" id="KW-1185">Reference proteome</keyword>
<evidence type="ECO:0000313" key="2">
    <source>
        <dbReference type="EMBL" id="KAL2740126.1"/>
    </source>
</evidence>
<gene>
    <name evidence="2" type="ORF">V1478_000267</name>
</gene>
<feature type="compositionally biased region" description="Basic and acidic residues" evidence="1">
    <location>
        <begin position="38"/>
        <end position="59"/>
    </location>
</feature>
<name>A0ABD2C510_VESSQ</name>
<reference evidence="2 3" key="1">
    <citation type="journal article" date="2024" name="Ann. Entomol. Soc. Am.">
        <title>Genomic analyses of the southern and eastern yellowjacket wasps (Hymenoptera: Vespidae) reveal evolutionary signatures of social life.</title>
        <authorList>
            <person name="Catto M.A."/>
            <person name="Caine P.B."/>
            <person name="Orr S.E."/>
            <person name="Hunt B.G."/>
            <person name="Goodisman M.A.D."/>
        </authorList>
    </citation>
    <scope>NUCLEOTIDE SEQUENCE [LARGE SCALE GENOMIC DNA]</scope>
    <source>
        <strain evidence="2">233</strain>
        <tissue evidence="2">Head and thorax</tissue>
    </source>
</reference>
<proteinExistence type="predicted"/>
<evidence type="ECO:0000256" key="1">
    <source>
        <dbReference type="SAM" id="MobiDB-lite"/>
    </source>
</evidence>
<sequence>MDSPLILEFCENERGIEGGKVHKRASTVRNQPVVTSTLERKPLSPLNDSRKRSRLEELPHSASFRTLSPDL</sequence>
<organism evidence="2 3">
    <name type="scientific">Vespula squamosa</name>
    <name type="common">Southern yellow jacket</name>
    <name type="synonym">Wasp</name>
    <dbReference type="NCBI Taxonomy" id="30214"/>
    <lineage>
        <taxon>Eukaryota</taxon>
        <taxon>Metazoa</taxon>
        <taxon>Ecdysozoa</taxon>
        <taxon>Arthropoda</taxon>
        <taxon>Hexapoda</taxon>
        <taxon>Insecta</taxon>
        <taxon>Pterygota</taxon>
        <taxon>Neoptera</taxon>
        <taxon>Endopterygota</taxon>
        <taxon>Hymenoptera</taxon>
        <taxon>Apocrita</taxon>
        <taxon>Aculeata</taxon>
        <taxon>Vespoidea</taxon>
        <taxon>Vespidae</taxon>
        <taxon>Vespinae</taxon>
        <taxon>Vespula</taxon>
    </lineage>
</organism>
<dbReference type="AlphaFoldDB" id="A0ABD2C510"/>
<evidence type="ECO:0000313" key="3">
    <source>
        <dbReference type="Proteomes" id="UP001607302"/>
    </source>
</evidence>
<dbReference type="EMBL" id="JAUDFV010000020">
    <property type="protein sequence ID" value="KAL2740126.1"/>
    <property type="molecule type" value="Genomic_DNA"/>
</dbReference>
<accession>A0ABD2C510</accession>
<comment type="caution">
    <text evidence="2">The sequence shown here is derived from an EMBL/GenBank/DDBJ whole genome shotgun (WGS) entry which is preliminary data.</text>
</comment>
<feature type="compositionally biased region" description="Polar residues" evidence="1">
    <location>
        <begin position="27"/>
        <end position="37"/>
    </location>
</feature>
<protein>
    <submittedName>
        <fullName evidence="2">Uncharacterized protein</fullName>
    </submittedName>
</protein>
<feature type="region of interest" description="Disordered" evidence="1">
    <location>
        <begin position="22"/>
        <end position="71"/>
    </location>
</feature>